<evidence type="ECO:0000256" key="3">
    <source>
        <dbReference type="ARBA" id="ARBA00022578"/>
    </source>
</evidence>
<protein>
    <submittedName>
        <fullName evidence="7">Transposase</fullName>
    </submittedName>
</protein>
<dbReference type="AlphaFoldDB" id="A0A9X2WL50"/>
<feature type="region of interest" description="Disordered" evidence="6">
    <location>
        <begin position="160"/>
        <end position="202"/>
    </location>
</feature>
<evidence type="ECO:0000256" key="2">
    <source>
        <dbReference type="ARBA" id="ARBA00010961"/>
    </source>
</evidence>
<dbReference type="Proteomes" id="UP001155546">
    <property type="component" value="Unassembled WGS sequence"/>
</dbReference>
<name>A0A9X2WL50_9GAMM</name>
<keyword evidence="3" id="KW-0815">Transposition</keyword>
<feature type="compositionally biased region" description="Basic and acidic residues" evidence="6">
    <location>
        <begin position="184"/>
        <end position="202"/>
    </location>
</feature>
<comment type="caution">
    <text evidence="7">The sequence shown here is derived from an EMBL/GenBank/DDBJ whole genome shotgun (WGS) entry which is preliminary data.</text>
</comment>
<evidence type="ECO:0000256" key="6">
    <source>
        <dbReference type="SAM" id="MobiDB-lite"/>
    </source>
</evidence>
<dbReference type="InterPro" id="IPR001207">
    <property type="entry name" value="Transposase_mutator"/>
</dbReference>
<evidence type="ECO:0000256" key="1">
    <source>
        <dbReference type="ARBA" id="ARBA00002190"/>
    </source>
</evidence>
<organism evidence="7 8">
    <name type="scientific">Shewanella holmiensis</name>
    <dbReference type="NCBI Taxonomy" id="2952222"/>
    <lineage>
        <taxon>Bacteria</taxon>
        <taxon>Pseudomonadati</taxon>
        <taxon>Pseudomonadota</taxon>
        <taxon>Gammaproteobacteria</taxon>
        <taxon>Alteromonadales</taxon>
        <taxon>Shewanellaceae</taxon>
        <taxon>Shewanella</taxon>
    </lineage>
</organism>
<comment type="similarity">
    <text evidence="2">Belongs to the transposase mutator family.</text>
</comment>
<keyword evidence="5" id="KW-0233">DNA recombination</keyword>
<feature type="compositionally biased region" description="Low complexity" evidence="6">
    <location>
        <begin position="162"/>
        <end position="176"/>
    </location>
</feature>
<dbReference type="GO" id="GO:0004803">
    <property type="term" value="F:transposase activity"/>
    <property type="evidence" value="ECO:0007669"/>
    <property type="project" value="InterPro"/>
</dbReference>
<reference evidence="7" key="1">
    <citation type="journal article" date="2023" name="Int. J. Syst. Evol. Microbiol.">
        <title>&lt;i&gt;Shewanella septentrionalis&lt;/i&gt; sp. nov. and &lt;i&gt;Shewanella holmiensis&lt;/i&gt; sp. nov., isolated from Baltic Sea water and sediments.</title>
        <authorList>
            <person name="Martin-Rodriguez A.J."/>
            <person name="Thorell K."/>
            <person name="Joffre E."/>
            <person name="Jensie-Markopoulos S."/>
            <person name="Moore E.R.B."/>
            <person name="Sjoling A."/>
        </authorList>
    </citation>
    <scope>NUCLEOTIDE SEQUENCE</scope>
    <source>
        <strain evidence="7">SP1S2-7</strain>
    </source>
</reference>
<dbReference type="RefSeq" id="WP_261297749.1">
    <property type="nucleotide sequence ID" value="NZ_JAMTCD010000005.1"/>
</dbReference>
<dbReference type="PANTHER" id="PTHR33217:SF8">
    <property type="entry name" value="MUTATOR FAMILY TRANSPOSASE"/>
    <property type="match status" value="1"/>
</dbReference>
<dbReference type="PANTHER" id="PTHR33217">
    <property type="entry name" value="TRANSPOSASE FOR INSERTION SEQUENCE ELEMENT IS1081"/>
    <property type="match status" value="1"/>
</dbReference>
<evidence type="ECO:0000313" key="8">
    <source>
        <dbReference type="Proteomes" id="UP001155546"/>
    </source>
</evidence>
<comment type="function">
    <text evidence="1">Required for the transposition of the insertion element.</text>
</comment>
<dbReference type="GO" id="GO:0003677">
    <property type="term" value="F:DNA binding"/>
    <property type="evidence" value="ECO:0007669"/>
    <property type="project" value="UniProtKB-KW"/>
</dbReference>
<gene>
    <name evidence="7" type="ORF">NE535_05940</name>
</gene>
<dbReference type="EMBL" id="JAMTCD010000005">
    <property type="protein sequence ID" value="MCT7941338.1"/>
    <property type="molecule type" value="Genomic_DNA"/>
</dbReference>
<accession>A0A9X2WL50</accession>
<evidence type="ECO:0000256" key="4">
    <source>
        <dbReference type="ARBA" id="ARBA00023125"/>
    </source>
</evidence>
<evidence type="ECO:0000313" key="7">
    <source>
        <dbReference type="EMBL" id="MCT7941338.1"/>
    </source>
</evidence>
<dbReference type="GO" id="GO:0006313">
    <property type="term" value="P:DNA transposition"/>
    <property type="evidence" value="ECO:0007669"/>
    <property type="project" value="InterPro"/>
</dbReference>
<dbReference type="Pfam" id="PF00872">
    <property type="entry name" value="Transposase_mut"/>
    <property type="match status" value="1"/>
</dbReference>
<keyword evidence="4" id="KW-0238">DNA-binding</keyword>
<sequence>MTLMHGDVIKLFSFLNSETPDSIKWIRDYLYTKGFYIPYKYLDTNTIVRSLADQMVQRGYTLESTTVIAKTMGGAWRTKKCRKNSKGKVSFTVTIDSATFNQLEKISKNSKKSELISEMIQKWDPSFIKNELVKTSSKKQKTNRTIEDKDIFFPKDLAPQEKQASIKKQAQQSRAKPAGENVIDFEHEKKSREKGLKNDHGIKNKFSASDIIDGHEDLDQQAKDKIEESTPTDHEHLTANPTATINTISQINKELLSNKTKQGELIETEVLNEHKDTIKCDRALSLPSMKQSETTLSAEDHKLIGNSEQSNTIKNSPAHDRVAHPNNITDTATVKEQIPISNNMPEGEEPHSSVIKDQPRANRSVPIVKSVNKAGTVYAIYSKLPLEIKNRRKRELNSIYPVIWVIQNHHETQEKNLIVSTVCALNEAGSIELVDLYLSDNIENNHSLAHILNDFKKRGVKEILTICSDTSHKDSIAALKTLYPQTELQLCILGKIRNSTESVLIEDQKNFNDDLQKIQMAQSITEAELVLSEVGVIWGDKYPDVINSWYKEWEYFAKYFTYPVAIRETIYTMNAVALMKKLIKNTSEFNKNESAQSLTTRLYENIFTEIERWGAPFVMLDYFKPLLHHHFEERLKSN</sequence>
<evidence type="ECO:0000256" key="5">
    <source>
        <dbReference type="ARBA" id="ARBA00023172"/>
    </source>
</evidence>
<keyword evidence="8" id="KW-1185">Reference proteome</keyword>
<proteinExistence type="inferred from homology"/>